<keyword evidence="2 5" id="KW-0238">DNA-binding</keyword>
<feature type="region of interest" description="Disordered" evidence="7">
    <location>
        <begin position="144"/>
        <end position="168"/>
    </location>
</feature>
<feature type="DNA-binding region" description="Homeobox" evidence="5">
    <location>
        <begin position="261"/>
        <end position="320"/>
    </location>
</feature>
<gene>
    <name evidence="9" type="ORF">DEA37_0014431</name>
</gene>
<keyword evidence="10" id="KW-1185">Reference proteome</keyword>
<dbReference type="SMART" id="SM00389">
    <property type="entry name" value="HOX"/>
    <property type="match status" value="1"/>
</dbReference>
<name>A0A5J4NW90_9TREM</name>
<evidence type="ECO:0000259" key="8">
    <source>
        <dbReference type="PROSITE" id="PS50071"/>
    </source>
</evidence>
<dbReference type="Pfam" id="PF00046">
    <property type="entry name" value="Homeodomain"/>
    <property type="match status" value="1"/>
</dbReference>
<dbReference type="CDD" id="cd00086">
    <property type="entry name" value="homeodomain"/>
    <property type="match status" value="1"/>
</dbReference>
<dbReference type="PANTHER" id="PTHR24340:SF73">
    <property type="entry name" value="HOMEOBOX PROTEIN BAGPIPE-RELATED"/>
    <property type="match status" value="1"/>
</dbReference>
<dbReference type="PROSITE" id="PS50071">
    <property type="entry name" value="HOMEOBOX_2"/>
    <property type="match status" value="1"/>
</dbReference>
<keyword evidence="4 5" id="KW-0539">Nucleus</keyword>
<dbReference type="Proteomes" id="UP000324629">
    <property type="component" value="Unassembled WGS sequence"/>
</dbReference>
<evidence type="ECO:0000313" key="9">
    <source>
        <dbReference type="EMBL" id="KAA3679886.1"/>
    </source>
</evidence>
<evidence type="ECO:0000256" key="7">
    <source>
        <dbReference type="SAM" id="MobiDB-lite"/>
    </source>
</evidence>
<evidence type="ECO:0000256" key="1">
    <source>
        <dbReference type="ARBA" id="ARBA00004123"/>
    </source>
</evidence>
<feature type="compositionally biased region" description="Basic and acidic residues" evidence="7">
    <location>
        <begin position="147"/>
        <end position="159"/>
    </location>
</feature>
<dbReference type="AlphaFoldDB" id="A0A5J4NW90"/>
<accession>A0A5J4NW90</accession>
<dbReference type="SUPFAM" id="SSF46689">
    <property type="entry name" value="Homeodomain-like"/>
    <property type="match status" value="1"/>
</dbReference>
<dbReference type="GO" id="GO:0000981">
    <property type="term" value="F:DNA-binding transcription factor activity, RNA polymerase II-specific"/>
    <property type="evidence" value="ECO:0007669"/>
    <property type="project" value="InterPro"/>
</dbReference>
<dbReference type="EMBL" id="QNGE01000601">
    <property type="protein sequence ID" value="KAA3679886.1"/>
    <property type="molecule type" value="Genomic_DNA"/>
</dbReference>
<dbReference type="GO" id="GO:0005634">
    <property type="term" value="C:nucleus"/>
    <property type="evidence" value="ECO:0007669"/>
    <property type="project" value="UniProtKB-SubCell"/>
</dbReference>
<dbReference type="PROSITE" id="PS00027">
    <property type="entry name" value="HOMEOBOX_1"/>
    <property type="match status" value="1"/>
</dbReference>
<dbReference type="PRINTS" id="PR00024">
    <property type="entry name" value="HOMEOBOX"/>
</dbReference>
<organism evidence="9 10">
    <name type="scientific">Paragonimus westermani</name>
    <dbReference type="NCBI Taxonomy" id="34504"/>
    <lineage>
        <taxon>Eukaryota</taxon>
        <taxon>Metazoa</taxon>
        <taxon>Spiralia</taxon>
        <taxon>Lophotrochozoa</taxon>
        <taxon>Platyhelminthes</taxon>
        <taxon>Trematoda</taxon>
        <taxon>Digenea</taxon>
        <taxon>Plagiorchiida</taxon>
        <taxon>Troglotremata</taxon>
        <taxon>Troglotrematidae</taxon>
        <taxon>Paragonimus</taxon>
    </lineage>
</organism>
<evidence type="ECO:0000256" key="3">
    <source>
        <dbReference type="ARBA" id="ARBA00023155"/>
    </source>
</evidence>
<reference evidence="9 10" key="1">
    <citation type="journal article" date="2019" name="Gigascience">
        <title>Whole-genome sequence of the oriental lung fluke Paragonimus westermani.</title>
        <authorList>
            <person name="Oey H."/>
            <person name="Zakrzewski M."/>
            <person name="Narain K."/>
            <person name="Devi K.R."/>
            <person name="Agatsuma T."/>
            <person name="Nawaratna S."/>
            <person name="Gobert G.N."/>
            <person name="Jones M.K."/>
            <person name="Ragan M.A."/>
            <person name="McManus D.P."/>
            <person name="Krause L."/>
        </authorList>
    </citation>
    <scope>NUCLEOTIDE SEQUENCE [LARGE SCALE GENOMIC DNA]</scope>
    <source>
        <strain evidence="9 10">IND2009</strain>
    </source>
</reference>
<dbReference type="InterPro" id="IPR020479">
    <property type="entry name" value="HD_metazoa"/>
</dbReference>
<sequence length="521" mass="58736">MSSQKDHGFNGGSPFFIDNLIADKHGRAKSVEATLSQNTDVHLNKNSPIADKSPVPFELGTYHDGEVELHHSPQVENTTNMVKTRSASLQANGLSPDTCASPRITEATAEYTNALWRALQSQHGMLMQHIITQMTLLNKSAQAGPQKDTHFDTRTKNPSEHSPLNMTNSPYALVKSSVRKRMDEYDLTARSHAPYPELDSCYENIVLPIAMPLCHQLFPHWEGHIHTNQSSKLSSRFQTEVSASAQLGINKPFSSFSGSRKKRTRAAFSHTQVFELERRFNYQRYLSAPERAELARNLRLSETQVKIWFQNRRYKTKKRQFTNAYDCNAPQAELLHGSYTRCSPSAEENTDKTLNTIGVNFPPVASVLSALHSNPYGADCPDSFPSNSSSEESVMVYQTSPPTSTTGERKQAVDKATFDRIRPADTVKHRLDGFLKIHKPNHPLRPILDMCNTPYIVAHWHVEILEPIGQRLHKHSLCDTLEFVETAEGLNVDNKLTCSLDVTRLFANLRLMETIDYLSVY</sequence>
<dbReference type="Gene3D" id="1.10.10.60">
    <property type="entry name" value="Homeodomain-like"/>
    <property type="match status" value="1"/>
</dbReference>
<dbReference type="GO" id="GO:0000978">
    <property type="term" value="F:RNA polymerase II cis-regulatory region sequence-specific DNA binding"/>
    <property type="evidence" value="ECO:0007669"/>
    <property type="project" value="TreeGrafter"/>
</dbReference>
<dbReference type="InterPro" id="IPR017970">
    <property type="entry name" value="Homeobox_CS"/>
</dbReference>
<keyword evidence="3 5" id="KW-0371">Homeobox</keyword>
<evidence type="ECO:0000256" key="2">
    <source>
        <dbReference type="ARBA" id="ARBA00023125"/>
    </source>
</evidence>
<feature type="domain" description="Homeobox" evidence="8">
    <location>
        <begin position="259"/>
        <end position="319"/>
    </location>
</feature>
<dbReference type="InterPro" id="IPR001356">
    <property type="entry name" value="HD"/>
</dbReference>
<dbReference type="InterPro" id="IPR009057">
    <property type="entry name" value="Homeodomain-like_sf"/>
</dbReference>
<evidence type="ECO:0000256" key="5">
    <source>
        <dbReference type="PROSITE-ProRule" id="PRU00108"/>
    </source>
</evidence>
<dbReference type="PANTHER" id="PTHR24340">
    <property type="entry name" value="HOMEOBOX PROTEIN NKX"/>
    <property type="match status" value="1"/>
</dbReference>
<evidence type="ECO:0000313" key="10">
    <source>
        <dbReference type="Proteomes" id="UP000324629"/>
    </source>
</evidence>
<dbReference type="GO" id="GO:0030154">
    <property type="term" value="P:cell differentiation"/>
    <property type="evidence" value="ECO:0007669"/>
    <property type="project" value="TreeGrafter"/>
</dbReference>
<proteinExistence type="predicted"/>
<comment type="caution">
    <text evidence="9">The sequence shown here is derived from an EMBL/GenBank/DDBJ whole genome shotgun (WGS) entry which is preliminary data.</text>
</comment>
<evidence type="ECO:0000256" key="4">
    <source>
        <dbReference type="ARBA" id="ARBA00023242"/>
    </source>
</evidence>
<protein>
    <recommendedName>
        <fullName evidence="8">Homeobox domain-containing protein</fullName>
    </recommendedName>
</protein>
<evidence type="ECO:0000256" key="6">
    <source>
        <dbReference type="RuleBase" id="RU000682"/>
    </source>
</evidence>
<comment type="subcellular location">
    <subcellularLocation>
        <location evidence="1 5 6">Nucleus</location>
    </subcellularLocation>
</comment>
<dbReference type="InterPro" id="IPR050394">
    <property type="entry name" value="Homeobox_NK-like"/>
</dbReference>